<dbReference type="PANTHER" id="PTHR22050">
    <property type="entry name" value="RW1 PROTEIN HOMOLOG"/>
    <property type="match status" value="1"/>
</dbReference>
<gene>
    <name evidence="3" type="ORF">GSONMT00011676001</name>
</gene>
<dbReference type="InterPro" id="IPR039877">
    <property type="entry name" value="TMEM131-like"/>
</dbReference>
<dbReference type="Pfam" id="PF24498">
    <property type="entry name" value="Ig_TMEM131L_3"/>
    <property type="match status" value="1"/>
</dbReference>
<evidence type="ECO:0000313" key="3">
    <source>
        <dbReference type="EMBL" id="CDQ95871.1"/>
    </source>
</evidence>
<name>A0A060YVT7_ONCMY</name>
<evidence type="ECO:0000313" key="4">
    <source>
        <dbReference type="Proteomes" id="UP000193380"/>
    </source>
</evidence>
<dbReference type="PaxDb" id="8022-A0A060YVT7"/>
<dbReference type="Gene3D" id="2.60.40.10">
    <property type="entry name" value="Immunoglobulins"/>
    <property type="match status" value="1"/>
</dbReference>
<accession>A0A060YVT7</accession>
<evidence type="ECO:0000259" key="2">
    <source>
        <dbReference type="Pfam" id="PF24498"/>
    </source>
</evidence>
<proteinExistence type="predicted"/>
<dbReference type="Proteomes" id="UP000193380">
    <property type="component" value="Unassembled WGS sequence"/>
</dbReference>
<sequence>MLDCGTLRSQDRPEQLNSHLLNSGRKDVWIASIRTRSSNEAVTINFKAITLKAGESRYTKVSSISFDASKAERPVQFSGKITVEVKEINSSKLEVPYQAEVLQGYLGFDHTVTLFHIRDCPVDPVNRSIFLTNAFNFAVRIHNVTLPDEAKTMFSVSSGAVCTVSE</sequence>
<dbReference type="EMBL" id="FR923102">
    <property type="protein sequence ID" value="CDQ95871.1"/>
    <property type="molecule type" value="Genomic_DNA"/>
</dbReference>
<dbReference type="InterPro" id="IPR013783">
    <property type="entry name" value="Ig-like_fold"/>
</dbReference>
<protein>
    <submittedName>
        <fullName evidence="3">Uncharacterized protein</fullName>
    </submittedName>
</protein>
<dbReference type="GO" id="GO:0016020">
    <property type="term" value="C:membrane"/>
    <property type="evidence" value="ECO:0007669"/>
    <property type="project" value="TreeGrafter"/>
</dbReference>
<reference evidence="3" key="1">
    <citation type="journal article" date="2014" name="Nat. Commun.">
        <title>The rainbow trout genome provides novel insights into evolution after whole-genome duplication in vertebrates.</title>
        <authorList>
            <person name="Berthelot C."/>
            <person name="Brunet F."/>
            <person name="Chalopin D."/>
            <person name="Juanchich A."/>
            <person name="Bernard M."/>
            <person name="Noel B."/>
            <person name="Bento P."/>
            <person name="Da Silva C."/>
            <person name="Labadie K."/>
            <person name="Alberti A."/>
            <person name="Aury J.M."/>
            <person name="Louis A."/>
            <person name="Dehais P."/>
            <person name="Bardou P."/>
            <person name="Montfort J."/>
            <person name="Klopp C."/>
            <person name="Cabau C."/>
            <person name="Gaspin C."/>
            <person name="Thorgaard G.H."/>
            <person name="Boussaha M."/>
            <person name="Quillet E."/>
            <person name="Guyomard R."/>
            <person name="Galiana D."/>
            <person name="Bobe J."/>
            <person name="Volff J.N."/>
            <person name="Genet C."/>
            <person name="Wincker P."/>
            <person name="Jaillon O."/>
            <person name="Roest Crollius H."/>
            <person name="Guiguen Y."/>
        </authorList>
    </citation>
    <scope>NUCLEOTIDE SEQUENCE [LARGE SCALE GENOMIC DNA]</scope>
</reference>
<dbReference type="AlphaFoldDB" id="A0A060YVT7"/>
<dbReference type="InterPro" id="IPR045695">
    <property type="entry name" value="TMEM131-like_Ig_dom2"/>
</dbReference>
<organism evidence="3 4">
    <name type="scientific">Oncorhynchus mykiss</name>
    <name type="common">Rainbow trout</name>
    <name type="synonym">Salmo gairdneri</name>
    <dbReference type="NCBI Taxonomy" id="8022"/>
    <lineage>
        <taxon>Eukaryota</taxon>
        <taxon>Metazoa</taxon>
        <taxon>Chordata</taxon>
        <taxon>Craniata</taxon>
        <taxon>Vertebrata</taxon>
        <taxon>Euteleostomi</taxon>
        <taxon>Actinopterygii</taxon>
        <taxon>Neopterygii</taxon>
        <taxon>Teleostei</taxon>
        <taxon>Protacanthopterygii</taxon>
        <taxon>Salmoniformes</taxon>
        <taxon>Salmonidae</taxon>
        <taxon>Salmoninae</taxon>
        <taxon>Oncorhynchus</taxon>
    </lineage>
</organism>
<dbReference type="InterPro" id="IPR055435">
    <property type="entry name" value="Ig_TMEM131L_3"/>
</dbReference>
<dbReference type="PANTHER" id="PTHR22050:SF1">
    <property type="entry name" value="TRANSMEMBRANE PROTEIN 131"/>
    <property type="match status" value="1"/>
</dbReference>
<feature type="domain" description="TMEM131L third Ig-like" evidence="2">
    <location>
        <begin position="109"/>
        <end position="157"/>
    </location>
</feature>
<evidence type="ECO:0000259" key="1">
    <source>
        <dbReference type="Pfam" id="PF19532"/>
    </source>
</evidence>
<dbReference type="Pfam" id="PF19532">
    <property type="entry name" value="Ig_TMEM131L_2nd"/>
    <property type="match status" value="1"/>
</dbReference>
<reference evidence="3" key="2">
    <citation type="submission" date="2014-03" db="EMBL/GenBank/DDBJ databases">
        <authorList>
            <person name="Genoscope - CEA"/>
        </authorList>
    </citation>
    <scope>NUCLEOTIDE SEQUENCE</scope>
</reference>
<feature type="domain" description="Transmembrane protein 131-like second Ig-like" evidence="1">
    <location>
        <begin position="16"/>
        <end position="65"/>
    </location>
</feature>
<dbReference type="STRING" id="8022.A0A060YVT7"/>